<feature type="region of interest" description="Disordered" evidence="1">
    <location>
        <begin position="413"/>
        <end position="462"/>
    </location>
</feature>
<evidence type="ECO:0000256" key="1">
    <source>
        <dbReference type="SAM" id="MobiDB-lite"/>
    </source>
</evidence>
<dbReference type="RefSeq" id="WP_145364252.1">
    <property type="nucleotide sequence ID" value="NZ_CP036268.1"/>
</dbReference>
<dbReference type="EMBL" id="CP036268">
    <property type="protein sequence ID" value="QDT38194.1"/>
    <property type="molecule type" value="Genomic_DNA"/>
</dbReference>
<organism evidence="3 4">
    <name type="scientific">Stratiformator vulcanicus</name>
    <dbReference type="NCBI Taxonomy" id="2527980"/>
    <lineage>
        <taxon>Bacteria</taxon>
        <taxon>Pseudomonadati</taxon>
        <taxon>Planctomycetota</taxon>
        <taxon>Planctomycetia</taxon>
        <taxon>Planctomycetales</taxon>
        <taxon>Planctomycetaceae</taxon>
        <taxon>Stratiformator</taxon>
    </lineage>
</organism>
<reference evidence="3 4" key="1">
    <citation type="submission" date="2019-02" db="EMBL/GenBank/DDBJ databases">
        <title>Deep-cultivation of Planctomycetes and their phenomic and genomic characterization uncovers novel biology.</title>
        <authorList>
            <person name="Wiegand S."/>
            <person name="Jogler M."/>
            <person name="Boedeker C."/>
            <person name="Pinto D."/>
            <person name="Vollmers J."/>
            <person name="Rivas-Marin E."/>
            <person name="Kohn T."/>
            <person name="Peeters S.H."/>
            <person name="Heuer A."/>
            <person name="Rast P."/>
            <person name="Oberbeckmann S."/>
            <person name="Bunk B."/>
            <person name="Jeske O."/>
            <person name="Meyerdierks A."/>
            <person name="Storesund J.E."/>
            <person name="Kallscheuer N."/>
            <person name="Luecker S."/>
            <person name="Lage O.M."/>
            <person name="Pohl T."/>
            <person name="Merkel B.J."/>
            <person name="Hornburger P."/>
            <person name="Mueller R.-W."/>
            <person name="Bruemmer F."/>
            <person name="Labrenz M."/>
            <person name="Spormann A.M."/>
            <person name="Op den Camp H."/>
            <person name="Overmann J."/>
            <person name="Amann R."/>
            <person name="Jetten M.S.M."/>
            <person name="Mascher T."/>
            <person name="Medema M.H."/>
            <person name="Devos D.P."/>
            <person name="Kaster A.-K."/>
            <person name="Ovreas L."/>
            <person name="Rohde M."/>
            <person name="Galperin M.Y."/>
            <person name="Jogler C."/>
        </authorList>
    </citation>
    <scope>NUCLEOTIDE SEQUENCE [LARGE SCALE GENOMIC DNA]</scope>
    <source>
        <strain evidence="3 4">Pan189</strain>
    </source>
</reference>
<dbReference type="AlphaFoldDB" id="A0A517R2W0"/>
<dbReference type="KEGG" id="svp:Pan189_25840"/>
<feature type="transmembrane region" description="Helical" evidence="2">
    <location>
        <begin position="182"/>
        <end position="202"/>
    </location>
</feature>
<keyword evidence="2" id="KW-0472">Membrane</keyword>
<feature type="transmembrane region" description="Helical" evidence="2">
    <location>
        <begin position="392"/>
        <end position="409"/>
    </location>
</feature>
<feature type="transmembrane region" description="Helical" evidence="2">
    <location>
        <begin position="368"/>
        <end position="386"/>
    </location>
</feature>
<feature type="compositionally biased region" description="Polar residues" evidence="1">
    <location>
        <begin position="430"/>
        <end position="439"/>
    </location>
</feature>
<dbReference type="Proteomes" id="UP000317318">
    <property type="component" value="Chromosome"/>
</dbReference>
<feature type="transmembrane region" description="Helical" evidence="2">
    <location>
        <begin position="214"/>
        <end position="233"/>
    </location>
</feature>
<feature type="transmembrane region" description="Helical" evidence="2">
    <location>
        <begin position="253"/>
        <end position="276"/>
    </location>
</feature>
<evidence type="ECO:0000313" key="4">
    <source>
        <dbReference type="Proteomes" id="UP000317318"/>
    </source>
</evidence>
<feature type="transmembrane region" description="Helical" evidence="2">
    <location>
        <begin position="60"/>
        <end position="82"/>
    </location>
</feature>
<keyword evidence="2" id="KW-0812">Transmembrane</keyword>
<name>A0A517R2W0_9PLAN</name>
<feature type="transmembrane region" description="Helical" evidence="2">
    <location>
        <begin position="94"/>
        <end position="113"/>
    </location>
</feature>
<gene>
    <name evidence="3" type="ORF">Pan189_25840</name>
</gene>
<protein>
    <submittedName>
        <fullName evidence="3">Uncharacterized protein</fullName>
    </submittedName>
</protein>
<feature type="transmembrane region" description="Helical" evidence="2">
    <location>
        <begin position="12"/>
        <end position="30"/>
    </location>
</feature>
<accession>A0A517R2W0</accession>
<evidence type="ECO:0000256" key="2">
    <source>
        <dbReference type="SAM" id="Phobius"/>
    </source>
</evidence>
<feature type="transmembrane region" description="Helical" evidence="2">
    <location>
        <begin position="343"/>
        <end position="361"/>
    </location>
</feature>
<dbReference type="OrthoDB" id="256769at2"/>
<proteinExistence type="predicted"/>
<feature type="compositionally biased region" description="Basic and acidic residues" evidence="1">
    <location>
        <begin position="442"/>
        <end position="454"/>
    </location>
</feature>
<sequence>MESILPEYRLDPATWCYLSLPLVIAVFFRFRRVWSLRNFDLLLLLSVTPGLLFVESHPTLAYTWLFGISAVVLGRLLCDGLLNRRPRLPQNLNPPGLLFLAIVATGLIAVEIATEDRLPTDTIATLGRAQDLVERRARPDETGESESVGPAGAVLATPAVGLSRVVMPPGAAERNVDFAVTISARIAAILSQLAVLVGLVFATRMLTGDSSIGIAAGALYVLLPCTALQAVEVNRVLPAGLLIWAVALRDRPVAAGLLLGLACGMIFCPIFLLPLWLRYYGRKEMLKFSAALVFTAALLAASLALTAVDADSFVRQVIGSIDWKILRFEGVDAGGFWSNRPQVYRIPVFTVFVILLIGVTVKMRRGATETLLAGSAAIMLAIQFWYPRGGGIYVLWYLPLWILVVFRPSRESRQRSKSPPRASPAHMTEDSSAGWNNVYPSERSDARQPRRKPESQPLPSKT</sequence>
<keyword evidence="2" id="KW-1133">Transmembrane helix</keyword>
<keyword evidence="4" id="KW-1185">Reference proteome</keyword>
<feature type="transmembrane region" description="Helical" evidence="2">
    <location>
        <begin position="288"/>
        <end position="308"/>
    </location>
</feature>
<evidence type="ECO:0000313" key="3">
    <source>
        <dbReference type="EMBL" id="QDT38194.1"/>
    </source>
</evidence>